<evidence type="ECO:0000313" key="2">
    <source>
        <dbReference type="EMBL" id="GAA2506543.1"/>
    </source>
</evidence>
<proteinExistence type="predicted"/>
<sequence length="157" mass="16850">MPATYADLYEYARLTVDLSVRRVAEGGVPFAALVVRGDRVLGTGVDRVQEDRDPTAHAGMVALRRAAAEHGPAALAGSLLVASGEPCPLCYAAAIWCHVDQVVFAADRHTAASAGFDYTDSYALLTADPADWPMRATHLPVPGSRRPFDDWRARTLS</sequence>
<protein>
    <submittedName>
        <fullName evidence="2">Nucleoside deaminase</fullName>
    </submittedName>
</protein>
<gene>
    <name evidence="2" type="ORF">GCM10010406_48950</name>
</gene>
<feature type="domain" description="CMP/dCMP-type deaminase" evidence="1">
    <location>
        <begin position="6"/>
        <end position="116"/>
    </location>
</feature>
<keyword evidence="3" id="KW-1185">Reference proteome</keyword>
<dbReference type="Gene3D" id="3.40.140.10">
    <property type="entry name" value="Cytidine Deaminase, domain 2"/>
    <property type="match status" value="1"/>
</dbReference>
<dbReference type="Proteomes" id="UP001501358">
    <property type="component" value="Unassembled WGS sequence"/>
</dbReference>
<organism evidence="2 3">
    <name type="scientific">Streptomyces thermolineatus</name>
    <dbReference type="NCBI Taxonomy" id="44033"/>
    <lineage>
        <taxon>Bacteria</taxon>
        <taxon>Bacillati</taxon>
        <taxon>Actinomycetota</taxon>
        <taxon>Actinomycetes</taxon>
        <taxon>Kitasatosporales</taxon>
        <taxon>Streptomycetaceae</taxon>
        <taxon>Streptomyces</taxon>
    </lineage>
</organism>
<reference evidence="3" key="1">
    <citation type="journal article" date="2019" name="Int. J. Syst. Evol. Microbiol.">
        <title>The Global Catalogue of Microorganisms (GCM) 10K type strain sequencing project: providing services to taxonomists for standard genome sequencing and annotation.</title>
        <authorList>
            <consortium name="The Broad Institute Genomics Platform"/>
            <consortium name="The Broad Institute Genome Sequencing Center for Infectious Disease"/>
            <person name="Wu L."/>
            <person name="Ma J."/>
        </authorList>
    </citation>
    <scope>NUCLEOTIDE SEQUENCE [LARGE SCALE GENOMIC DNA]</scope>
    <source>
        <strain evidence="3">JCM 6307</strain>
    </source>
</reference>
<dbReference type="InterPro" id="IPR016193">
    <property type="entry name" value="Cytidine_deaminase-like"/>
</dbReference>
<dbReference type="PROSITE" id="PS51747">
    <property type="entry name" value="CYT_DCMP_DEAMINASES_2"/>
    <property type="match status" value="1"/>
</dbReference>
<dbReference type="Pfam" id="PF00383">
    <property type="entry name" value="dCMP_cyt_deam_1"/>
    <property type="match status" value="1"/>
</dbReference>
<dbReference type="InterPro" id="IPR002125">
    <property type="entry name" value="CMP_dCMP_dom"/>
</dbReference>
<dbReference type="RefSeq" id="WP_344385484.1">
    <property type="nucleotide sequence ID" value="NZ_BAAATA010000040.1"/>
</dbReference>
<evidence type="ECO:0000259" key="1">
    <source>
        <dbReference type="PROSITE" id="PS51747"/>
    </source>
</evidence>
<dbReference type="EMBL" id="BAAATA010000040">
    <property type="protein sequence ID" value="GAA2506543.1"/>
    <property type="molecule type" value="Genomic_DNA"/>
</dbReference>
<dbReference type="CDD" id="cd01285">
    <property type="entry name" value="nucleoside_deaminase"/>
    <property type="match status" value="1"/>
</dbReference>
<evidence type="ECO:0000313" key="3">
    <source>
        <dbReference type="Proteomes" id="UP001501358"/>
    </source>
</evidence>
<accession>A0ABP6A1G5</accession>
<dbReference type="SUPFAM" id="SSF53927">
    <property type="entry name" value="Cytidine deaminase-like"/>
    <property type="match status" value="1"/>
</dbReference>
<dbReference type="PANTHER" id="PTHR11079:SF161">
    <property type="entry name" value="CMP_DCMP-TYPE DEAMINASE DOMAIN-CONTAINING PROTEIN"/>
    <property type="match status" value="1"/>
</dbReference>
<name>A0ABP6A1G5_9ACTN</name>
<comment type="caution">
    <text evidence="2">The sequence shown here is derived from an EMBL/GenBank/DDBJ whole genome shotgun (WGS) entry which is preliminary data.</text>
</comment>
<dbReference type="PANTHER" id="PTHR11079">
    <property type="entry name" value="CYTOSINE DEAMINASE FAMILY MEMBER"/>
    <property type="match status" value="1"/>
</dbReference>